<dbReference type="SUPFAM" id="SSF53448">
    <property type="entry name" value="Nucleotide-diphospho-sugar transferases"/>
    <property type="match status" value="1"/>
</dbReference>
<dbReference type="PANTHER" id="PTHR43179">
    <property type="entry name" value="RHAMNOSYLTRANSFERASE WBBL"/>
    <property type="match status" value="1"/>
</dbReference>
<evidence type="ECO:0000256" key="4">
    <source>
        <dbReference type="ARBA" id="ARBA00022679"/>
    </source>
</evidence>
<evidence type="ECO:0000256" key="1">
    <source>
        <dbReference type="ARBA" id="ARBA00004776"/>
    </source>
</evidence>
<proteinExistence type="inferred from homology"/>
<accession>A0ABV4UNE2</accession>
<comment type="caution">
    <text evidence="6">The sequence shown here is derived from an EMBL/GenBank/DDBJ whole genome shotgun (WGS) entry which is preliminary data.</text>
</comment>
<evidence type="ECO:0000256" key="2">
    <source>
        <dbReference type="ARBA" id="ARBA00006739"/>
    </source>
</evidence>
<dbReference type="EC" id="2.4.-.-" evidence="6"/>
<keyword evidence="4 6" id="KW-0808">Transferase</keyword>
<evidence type="ECO:0000256" key="3">
    <source>
        <dbReference type="ARBA" id="ARBA00022676"/>
    </source>
</evidence>
<feature type="domain" description="Galactosyltransferase C-terminal" evidence="5">
    <location>
        <begin position="167"/>
        <end position="205"/>
    </location>
</feature>
<evidence type="ECO:0000259" key="5">
    <source>
        <dbReference type="Pfam" id="PF02709"/>
    </source>
</evidence>
<evidence type="ECO:0000313" key="6">
    <source>
        <dbReference type="EMBL" id="MFB0833767.1"/>
    </source>
</evidence>
<comment type="similarity">
    <text evidence="2">Belongs to the glycosyltransferase 2 family.</text>
</comment>
<name>A0ABV4UNE2_9MICC</name>
<dbReference type="Proteomes" id="UP001575652">
    <property type="component" value="Unassembled WGS sequence"/>
</dbReference>
<organism evidence="6 7">
    <name type="scientific">Arthrobacter halodurans</name>
    <dbReference type="NCBI Taxonomy" id="516699"/>
    <lineage>
        <taxon>Bacteria</taxon>
        <taxon>Bacillati</taxon>
        <taxon>Actinomycetota</taxon>
        <taxon>Actinomycetes</taxon>
        <taxon>Micrococcales</taxon>
        <taxon>Micrococcaceae</taxon>
        <taxon>Arthrobacter</taxon>
    </lineage>
</organism>
<comment type="pathway">
    <text evidence="1">Cell wall biogenesis; cell wall polysaccharide biosynthesis.</text>
</comment>
<reference evidence="6 7" key="1">
    <citation type="submission" date="2024-09" db="EMBL/GenBank/DDBJ databases">
        <authorList>
            <person name="Salinas-Garcia M.A."/>
            <person name="Prieme A."/>
        </authorList>
    </citation>
    <scope>NUCLEOTIDE SEQUENCE [LARGE SCALE GENOMIC DNA]</scope>
    <source>
        <strain evidence="6 7">DSM 21081</strain>
    </source>
</reference>
<protein>
    <submittedName>
        <fullName evidence="6">Glycosyltransferase family 2 protein</fullName>
        <ecNumber evidence="6">2.4.-.-</ecNumber>
    </submittedName>
</protein>
<keyword evidence="7" id="KW-1185">Reference proteome</keyword>
<dbReference type="Gene3D" id="3.90.550.10">
    <property type="entry name" value="Spore Coat Polysaccharide Biosynthesis Protein SpsA, Chain A"/>
    <property type="match status" value="1"/>
</dbReference>
<dbReference type="Pfam" id="PF02709">
    <property type="entry name" value="Glyco_transf_7C"/>
    <property type="match status" value="1"/>
</dbReference>
<dbReference type="PANTHER" id="PTHR43179:SF12">
    <property type="entry name" value="GALACTOFURANOSYLTRANSFERASE GLFT2"/>
    <property type="match status" value="1"/>
</dbReference>
<sequence length="298" mass="31396">MHAQPSAPPHTADCSLLVIVSGRREHLRRLVEGVNRADPRPAEIVVVHMGEPTAPPVPSAVPLRQLHLDDPGGGTLPLAAARNLAAGAASCGTLVFLDVDCIPSRDFFAVLPAAAAAVGGIAMATPRYLGAPLPAGAAVDDAVLLDRSVPHASRAGLVPDGPVRASGRYEMFWTLGFAVDARTFGRIGGFDESFTGYGAEDTDFAFSARELGVPLAYSGATMFHQHHGSHRPPLNHFADIVANARVFREKWGGWPMEGWLAAFAERGLVDWTPDARDIAVLRGPTPDEVAAAAHGGPY</sequence>
<evidence type="ECO:0000313" key="7">
    <source>
        <dbReference type="Proteomes" id="UP001575652"/>
    </source>
</evidence>
<dbReference type="InterPro" id="IPR027791">
    <property type="entry name" value="Galactosyl_T_C"/>
</dbReference>
<dbReference type="GO" id="GO:0016757">
    <property type="term" value="F:glycosyltransferase activity"/>
    <property type="evidence" value="ECO:0007669"/>
    <property type="project" value="UniProtKB-KW"/>
</dbReference>
<keyword evidence="3 6" id="KW-0328">Glycosyltransferase</keyword>
<gene>
    <name evidence="6" type="ORF">ACETWP_04130</name>
</gene>
<dbReference type="RefSeq" id="WP_373970928.1">
    <property type="nucleotide sequence ID" value="NZ_JBHDLJ010000002.1"/>
</dbReference>
<dbReference type="InterPro" id="IPR029044">
    <property type="entry name" value="Nucleotide-diphossugar_trans"/>
</dbReference>
<dbReference type="EMBL" id="JBHDLJ010000002">
    <property type="protein sequence ID" value="MFB0833767.1"/>
    <property type="molecule type" value="Genomic_DNA"/>
</dbReference>